<accession>A0ABU3VPE9</accession>
<proteinExistence type="predicted"/>
<dbReference type="Proteomes" id="UP001272052">
    <property type="component" value="Unassembled WGS sequence"/>
</dbReference>
<name>A0ABU3VPE9_9EURY</name>
<comment type="caution">
    <text evidence="1">The sequence shown here is derived from an EMBL/GenBank/DDBJ whole genome shotgun (WGS) entry which is preliminary data.</text>
</comment>
<dbReference type="EMBL" id="JAWDKC010000015">
    <property type="protein sequence ID" value="MDV0445293.1"/>
    <property type="molecule type" value="Genomic_DNA"/>
</dbReference>
<sequence>MKFSHSLLFGFLIVLVIVFCGCLGADDADDADDTDGGKLPEGGTIVLGESSGAGVFSNGDDLFVKTATILRDPENQTVLTENITVSQTGNTIFIRVPVYQIGIPDSDYIVEHTDVSVGKISDFDDRGDFIVSVNDRPDDDYYSSVRFSVEDGGLYRYEPAALESGQYELDGDDIVHVVVAVLFDSNSSVARDHIIQPEGFDENNSCTIYLPVKTGEGGHSVDDRRSTVRFVVGNQKELAEGEYTVSVNGNDLPFSIENHEMINELSYNTIWCPA</sequence>
<evidence type="ECO:0000313" key="1">
    <source>
        <dbReference type="EMBL" id="MDV0445293.1"/>
    </source>
</evidence>
<reference evidence="1 2" key="1">
    <citation type="submission" date="2023-06" db="EMBL/GenBank/DDBJ databases">
        <title>Genome sequence of Methanimicrococcus sp. At1.</title>
        <authorList>
            <person name="Protasov E."/>
            <person name="Platt K."/>
            <person name="Poehlein A."/>
            <person name="Daniel R."/>
            <person name="Brune A."/>
        </authorList>
    </citation>
    <scope>NUCLEOTIDE SEQUENCE [LARGE SCALE GENOMIC DNA]</scope>
    <source>
        <strain evidence="1 2">At1</strain>
    </source>
</reference>
<protein>
    <recommendedName>
        <fullName evidence="3">DUF4382 domain-containing protein</fullName>
    </recommendedName>
</protein>
<gene>
    <name evidence="1" type="ORF">MmiAt1_08610</name>
</gene>
<evidence type="ECO:0000313" key="2">
    <source>
        <dbReference type="Proteomes" id="UP001272052"/>
    </source>
</evidence>
<dbReference type="PROSITE" id="PS51257">
    <property type="entry name" value="PROKAR_LIPOPROTEIN"/>
    <property type="match status" value="1"/>
</dbReference>
<organism evidence="1 2">
    <name type="scientific">Methanimicrococcus hacksteinii</name>
    <dbReference type="NCBI Taxonomy" id="3028293"/>
    <lineage>
        <taxon>Archaea</taxon>
        <taxon>Methanobacteriati</taxon>
        <taxon>Methanobacteriota</taxon>
        <taxon>Stenosarchaea group</taxon>
        <taxon>Methanomicrobia</taxon>
        <taxon>Methanosarcinales</taxon>
        <taxon>Methanosarcinaceae</taxon>
        <taxon>Methanimicrococcus</taxon>
    </lineage>
</organism>
<keyword evidence="2" id="KW-1185">Reference proteome</keyword>
<dbReference type="RefSeq" id="WP_318785714.1">
    <property type="nucleotide sequence ID" value="NZ_JAWDKC010000015.1"/>
</dbReference>
<evidence type="ECO:0008006" key="3">
    <source>
        <dbReference type="Google" id="ProtNLM"/>
    </source>
</evidence>